<evidence type="ECO:0000313" key="3">
    <source>
        <dbReference type="Proteomes" id="UP000028760"/>
    </source>
</evidence>
<organism evidence="2 3">
    <name type="scientific">Poecilia formosa</name>
    <name type="common">Amazon molly</name>
    <name type="synonym">Limia formosa</name>
    <dbReference type="NCBI Taxonomy" id="48698"/>
    <lineage>
        <taxon>Eukaryota</taxon>
        <taxon>Metazoa</taxon>
        <taxon>Chordata</taxon>
        <taxon>Craniata</taxon>
        <taxon>Vertebrata</taxon>
        <taxon>Euteleostomi</taxon>
        <taxon>Actinopterygii</taxon>
        <taxon>Neopterygii</taxon>
        <taxon>Teleostei</taxon>
        <taxon>Neoteleostei</taxon>
        <taxon>Acanthomorphata</taxon>
        <taxon>Ovalentaria</taxon>
        <taxon>Atherinomorphae</taxon>
        <taxon>Cyprinodontiformes</taxon>
        <taxon>Poeciliidae</taxon>
        <taxon>Poeciliinae</taxon>
        <taxon>Poecilia</taxon>
    </lineage>
</organism>
<dbReference type="InterPro" id="IPR018200">
    <property type="entry name" value="USP_CS"/>
</dbReference>
<keyword evidence="3" id="KW-1185">Reference proteome</keyword>
<protein>
    <submittedName>
        <fullName evidence="2">Uncharacterized protein</fullName>
    </submittedName>
</protein>
<dbReference type="eggNOG" id="KOG1864">
    <property type="taxonomic scope" value="Eukaryota"/>
</dbReference>
<dbReference type="STRING" id="48698.ENSPFOP00000022975"/>
<reference evidence="2" key="3">
    <citation type="submission" date="2025-09" db="UniProtKB">
        <authorList>
            <consortium name="Ensembl"/>
        </authorList>
    </citation>
    <scope>IDENTIFICATION</scope>
</reference>
<name>A0A096LUY4_POEFO</name>
<dbReference type="SUPFAM" id="SSF54001">
    <property type="entry name" value="Cysteine proteinases"/>
    <property type="match status" value="1"/>
</dbReference>
<dbReference type="AlphaFoldDB" id="A0A096LUY4"/>
<sequence>MCNSLFRQCAALFGLSKILRRTKMSGLLAENAGTGQGSPVKRNKLSLKFFQKKDTKRALDFSEPQAEDAKTLEQEDSPASCDQVVYGPAPCPSSAGLPIPCEKRENLVPFVGLNNLGNTCYLNSILQVGDYFLVQVPQIKKSPSEMY</sequence>
<reference evidence="3" key="1">
    <citation type="submission" date="2013-10" db="EMBL/GenBank/DDBJ databases">
        <authorList>
            <person name="Schartl M."/>
            <person name="Warren W."/>
        </authorList>
    </citation>
    <scope>NUCLEOTIDE SEQUENCE [LARGE SCALE GENOMIC DNA]</scope>
    <source>
        <strain evidence="3">female</strain>
    </source>
</reference>
<evidence type="ECO:0000256" key="1">
    <source>
        <dbReference type="SAM" id="MobiDB-lite"/>
    </source>
</evidence>
<dbReference type="Ensembl" id="ENSPFOT00000027940.1">
    <property type="protein sequence ID" value="ENSPFOP00000022975.1"/>
    <property type="gene ID" value="ENSPFOG00000022542.1"/>
</dbReference>
<dbReference type="PROSITE" id="PS00972">
    <property type="entry name" value="USP_1"/>
    <property type="match status" value="1"/>
</dbReference>
<dbReference type="InterPro" id="IPR038765">
    <property type="entry name" value="Papain-like_cys_pep_sf"/>
</dbReference>
<reference evidence="2" key="2">
    <citation type="submission" date="2025-08" db="UniProtKB">
        <authorList>
            <consortium name="Ensembl"/>
        </authorList>
    </citation>
    <scope>IDENTIFICATION</scope>
</reference>
<dbReference type="Proteomes" id="UP000028760">
    <property type="component" value="Unassembled WGS sequence"/>
</dbReference>
<dbReference type="EMBL" id="AYCK01004121">
    <property type="status" value="NOT_ANNOTATED_CDS"/>
    <property type="molecule type" value="Genomic_DNA"/>
</dbReference>
<accession>A0A096LUY4</accession>
<dbReference type="GO" id="GO:0004843">
    <property type="term" value="F:cysteine-type deubiquitinase activity"/>
    <property type="evidence" value="ECO:0007669"/>
    <property type="project" value="InterPro"/>
</dbReference>
<feature type="region of interest" description="Disordered" evidence="1">
    <location>
        <begin position="60"/>
        <end position="80"/>
    </location>
</feature>
<dbReference type="Gene3D" id="3.90.70.10">
    <property type="entry name" value="Cysteine proteinases"/>
    <property type="match status" value="1"/>
</dbReference>
<proteinExistence type="predicted"/>
<evidence type="ECO:0000313" key="2">
    <source>
        <dbReference type="Ensembl" id="ENSPFOP00000022975.1"/>
    </source>
</evidence>